<name>R7UBN7_CAPTE</name>
<evidence type="ECO:0000259" key="7">
    <source>
        <dbReference type="Pfam" id="PF00884"/>
    </source>
</evidence>
<dbReference type="InterPro" id="IPR000917">
    <property type="entry name" value="Sulfatase_N"/>
</dbReference>
<dbReference type="Gene3D" id="3.40.720.10">
    <property type="entry name" value="Alkaline Phosphatase, subunit A"/>
    <property type="match status" value="1"/>
</dbReference>
<dbReference type="EMBL" id="AMQN01009597">
    <property type="status" value="NOT_ANNOTATED_CDS"/>
    <property type="molecule type" value="Genomic_DNA"/>
</dbReference>
<dbReference type="OMA" id="YWEYPEK"/>
<dbReference type="EMBL" id="KB305767">
    <property type="protein sequence ID" value="ELU00682.1"/>
    <property type="molecule type" value="Genomic_DNA"/>
</dbReference>
<dbReference type="PANTHER" id="PTHR10342:SF274">
    <property type="entry name" value="ARYLSULFATASE B"/>
    <property type="match status" value="1"/>
</dbReference>
<dbReference type="Pfam" id="PF00884">
    <property type="entry name" value="Sulfatase"/>
    <property type="match status" value="1"/>
</dbReference>
<feature type="domain" description="Sulfatase N-terminal" evidence="7">
    <location>
        <begin position="11"/>
        <end position="320"/>
    </location>
</feature>
<dbReference type="Proteomes" id="UP000014760">
    <property type="component" value="Unassembled WGS sequence"/>
</dbReference>
<dbReference type="InterPro" id="IPR017850">
    <property type="entry name" value="Alkaline_phosphatase_core_sf"/>
</dbReference>
<dbReference type="SUPFAM" id="SSF53649">
    <property type="entry name" value="Alkaline phosphatase-like"/>
    <property type="match status" value="1"/>
</dbReference>
<comment type="similarity">
    <text evidence="2">Belongs to the sulfatase family.</text>
</comment>
<evidence type="ECO:0000256" key="2">
    <source>
        <dbReference type="ARBA" id="ARBA00008779"/>
    </source>
</evidence>
<protein>
    <recommendedName>
        <fullName evidence="7">Sulfatase N-terminal domain-containing protein</fullName>
    </recommendedName>
</protein>
<evidence type="ECO:0000256" key="1">
    <source>
        <dbReference type="ARBA" id="ARBA00001913"/>
    </source>
</evidence>
<dbReference type="PANTHER" id="PTHR10342">
    <property type="entry name" value="ARYLSULFATASE"/>
    <property type="match status" value="1"/>
</dbReference>
<comment type="cofactor">
    <cofactor evidence="1">
        <name>Ca(2+)</name>
        <dbReference type="ChEBI" id="CHEBI:29108"/>
    </cofactor>
</comment>
<evidence type="ECO:0000256" key="6">
    <source>
        <dbReference type="ARBA" id="ARBA00023180"/>
    </source>
</evidence>
<dbReference type="InterPro" id="IPR024607">
    <property type="entry name" value="Sulfatase_CS"/>
</dbReference>
<evidence type="ECO:0000313" key="8">
    <source>
        <dbReference type="EMBL" id="ELU00682.1"/>
    </source>
</evidence>
<evidence type="ECO:0000256" key="3">
    <source>
        <dbReference type="ARBA" id="ARBA00022723"/>
    </source>
</evidence>
<keyword evidence="6" id="KW-0325">Glycoprotein</keyword>
<dbReference type="GO" id="GO:0008484">
    <property type="term" value="F:sulfuric ester hydrolase activity"/>
    <property type="evidence" value="ECO:0007669"/>
    <property type="project" value="InterPro"/>
</dbReference>
<proteinExistence type="inferred from homology"/>
<evidence type="ECO:0000313" key="9">
    <source>
        <dbReference type="EnsemblMetazoa" id="CapteP125641"/>
    </source>
</evidence>
<reference evidence="10" key="1">
    <citation type="submission" date="2012-12" db="EMBL/GenBank/DDBJ databases">
        <authorList>
            <person name="Hellsten U."/>
            <person name="Grimwood J."/>
            <person name="Chapman J.A."/>
            <person name="Shapiro H."/>
            <person name="Aerts A."/>
            <person name="Otillar R.P."/>
            <person name="Terry A.Y."/>
            <person name="Boore J.L."/>
            <person name="Simakov O."/>
            <person name="Marletaz F."/>
            <person name="Cho S.-J."/>
            <person name="Edsinger-Gonzales E."/>
            <person name="Havlak P."/>
            <person name="Kuo D.-H."/>
            <person name="Larsson T."/>
            <person name="Lv J."/>
            <person name="Arendt D."/>
            <person name="Savage R."/>
            <person name="Osoegawa K."/>
            <person name="de Jong P."/>
            <person name="Lindberg D.R."/>
            <person name="Seaver E.C."/>
            <person name="Weisblat D.A."/>
            <person name="Putnam N.H."/>
            <person name="Grigoriev I.V."/>
            <person name="Rokhsar D.S."/>
        </authorList>
    </citation>
    <scope>NUCLEOTIDE SEQUENCE</scope>
    <source>
        <strain evidence="10">I ESC-2004</strain>
    </source>
</reference>
<evidence type="ECO:0000256" key="4">
    <source>
        <dbReference type="ARBA" id="ARBA00022801"/>
    </source>
</evidence>
<keyword evidence="5" id="KW-0106">Calcium</keyword>
<dbReference type="PROSITE" id="PS00149">
    <property type="entry name" value="SULFATASE_2"/>
    <property type="match status" value="1"/>
</dbReference>
<keyword evidence="10" id="KW-1185">Reference proteome</keyword>
<dbReference type="HOGENOM" id="CLU_006332_10_1_1"/>
<dbReference type="AlphaFoldDB" id="R7UBN7"/>
<dbReference type="InterPro" id="IPR047115">
    <property type="entry name" value="ARSB"/>
</dbReference>
<sequence>MFLFPGKNRPPNIIFILADDLGYNDVGFRNPDIITPNIDKLARKGVVMTNSYSTHVCTPSRHALMTGRYPYKTGMQNFVIPGDAPVCSGLEYKFLPQYLKSLGYNTHAVGKWHLGDCRDECLPTERGFDSFYGLLLGGGGYWNHTYTLFGAYDWFNNKDLDLSANGTHSQDLMVDRLSAVFASHNREEPMFLYFAPQNPHTPSEATENFLRHYPSSMYTEIRRQYLGLVSGLDWMVGELLELVIANNMLDNTYIIFQSDNGGDAVEALNGPYRGGKGSLFEGGSKVVNFIYSPLLKKVGYENNGWMHITDWMPTIISLAGGEVPLVEGIDGINQMSMVLKGAESKRTSMVYNIDRDFDIRIPVTGEIGVR</sequence>
<dbReference type="OrthoDB" id="103349at2759"/>
<dbReference type="STRING" id="283909.R7UBN7"/>
<reference evidence="8 10" key="2">
    <citation type="journal article" date="2013" name="Nature">
        <title>Insights into bilaterian evolution from three spiralian genomes.</title>
        <authorList>
            <person name="Simakov O."/>
            <person name="Marletaz F."/>
            <person name="Cho S.J."/>
            <person name="Edsinger-Gonzales E."/>
            <person name="Havlak P."/>
            <person name="Hellsten U."/>
            <person name="Kuo D.H."/>
            <person name="Larsson T."/>
            <person name="Lv J."/>
            <person name="Arendt D."/>
            <person name="Savage R."/>
            <person name="Osoegawa K."/>
            <person name="de Jong P."/>
            <person name="Grimwood J."/>
            <person name="Chapman J.A."/>
            <person name="Shapiro H."/>
            <person name="Aerts A."/>
            <person name="Otillar R.P."/>
            <person name="Terry A.Y."/>
            <person name="Boore J.L."/>
            <person name="Grigoriev I.V."/>
            <person name="Lindberg D.R."/>
            <person name="Seaver E.C."/>
            <person name="Weisblat D.A."/>
            <person name="Putnam N.H."/>
            <person name="Rokhsar D.S."/>
        </authorList>
    </citation>
    <scope>NUCLEOTIDE SEQUENCE</scope>
    <source>
        <strain evidence="8 10">I ESC-2004</strain>
    </source>
</reference>
<accession>R7UBN7</accession>
<dbReference type="GO" id="GO:0046872">
    <property type="term" value="F:metal ion binding"/>
    <property type="evidence" value="ECO:0007669"/>
    <property type="project" value="UniProtKB-KW"/>
</dbReference>
<gene>
    <name evidence="8" type="ORF">CAPTEDRAFT_125641</name>
</gene>
<dbReference type="CDD" id="cd16029">
    <property type="entry name" value="4-S"/>
    <property type="match status" value="1"/>
</dbReference>
<keyword evidence="3" id="KW-0479">Metal-binding</keyword>
<evidence type="ECO:0000313" key="10">
    <source>
        <dbReference type="Proteomes" id="UP000014760"/>
    </source>
</evidence>
<organism evidence="8">
    <name type="scientific">Capitella teleta</name>
    <name type="common">Polychaete worm</name>
    <dbReference type="NCBI Taxonomy" id="283909"/>
    <lineage>
        <taxon>Eukaryota</taxon>
        <taxon>Metazoa</taxon>
        <taxon>Spiralia</taxon>
        <taxon>Lophotrochozoa</taxon>
        <taxon>Annelida</taxon>
        <taxon>Polychaeta</taxon>
        <taxon>Sedentaria</taxon>
        <taxon>Scolecida</taxon>
        <taxon>Capitellidae</taxon>
        <taxon>Capitella</taxon>
    </lineage>
</organism>
<evidence type="ECO:0000256" key="5">
    <source>
        <dbReference type="ARBA" id="ARBA00022837"/>
    </source>
</evidence>
<reference evidence="9" key="3">
    <citation type="submission" date="2015-06" db="UniProtKB">
        <authorList>
            <consortium name="EnsemblMetazoa"/>
        </authorList>
    </citation>
    <scope>IDENTIFICATION</scope>
</reference>
<dbReference type="EnsemblMetazoa" id="CapteT125641">
    <property type="protein sequence ID" value="CapteP125641"/>
    <property type="gene ID" value="CapteG125641"/>
</dbReference>
<keyword evidence="4" id="KW-0378">Hydrolase</keyword>